<dbReference type="GO" id="GO:0000160">
    <property type="term" value="P:phosphorelay signal transduction system"/>
    <property type="evidence" value="ECO:0007669"/>
    <property type="project" value="InterPro"/>
</dbReference>
<dbReference type="Gene3D" id="3.40.50.2300">
    <property type="match status" value="1"/>
</dbReference>
<dbReference type="SUPFAM" id="SSF52172">
    <property type="entry name" value="CheY-like"/>
    <property type="match status" value="1"/>
</dbReference>
<dbReference type="Gene3D" id="1.10.8.60">
    <property type="match status" value="1"/>
</dbReference>
<dbReference type="InterPro" id="IPR002197">
    <property type="entry name" value="HTH_Fis"/>
</dbReference>
<dbReference type="PANTHER" id="PTHR32071">
    <property type="entry name" value="TRANSCRIPTIONAL REGULATORY PROTEIN"/>
    <property type="match status" value="1"/>
</dbReference>
<keyword evidence="5" id="KW-0597">Phosphoprotein</keyword>
<keyword evidence="4" id="KW-0804">Transcription</keyword>
<dbReference type="InterPro" id="IPR011006">
    <property type="entry name" value="CheY-like_superfamily"/>
</dbReference>
<evidence type="ECO:0000256" key="2">
    <source>
        <dbReference type="ARBA" id="ARBA00022840"/>
    </source>
</evidence>
<comment type="caution">
    <text evidence="8">The sequence shown here is derived from an EMBL/GenBank/DDBJ whole genome shotgun (WGS) entry which is preliminary data.</text>
</comment>
<dbReference type="InterPro" id="IPR003593">
    <property type="entry name" value="AAA+_ATPase"/>
</dbReference>
<evidence type="ECO:0000313" key="9">
    <source>
        <dbReference type="EMBL" id="SDE14691.1"/>
    </source>
</evidence>
<dbReference type="GO" id="GO:0006355">
    <property type="term" value="P:regulation of DNA-templated transcription"/>
    <property type="evidence" value="ECO:0007669"/>
    <property type="project" value="InterPro"/>
</dbReference>
<evidence type="ECO:0000313" key="8">
    <source>
        <dbReference type="EMBL" id="GEL71767.1"/>
    </source>
</evidence>
<dbReference type="InterPro" id="IPR001789">
    <property type="entry name" value="Sig_transdc_resp-reg_receiver"/>
</dbReference>
<dbReference type="SMART" id="SM00448">
    <property type="entry name" value="REC"/>
    <property type="match status" value="1"/>
</dbReference>
<evidence type="ECO:0000256" key="1">
    <source>
        <dbReference type="ARBA" id="ARBA00022741"/>
    </source>
</evidence>
<proteinExistence type="predicted"/>
<dbReference type="SUPFAM" id="SSF52540">
    <property type="entry name" value="P-loop containing nucleoside triphosphate hydrolases"/>
    <property type="match status" value="1"/>
</dbReference>
<dbReference type="InterPro" id="IPR002078">
    <property type="entry name" value="Sigma_54_int"/>
</dbReference>
<accession>A0A511HDZ0</accession>
<dbReference type="InterPro" id="IPR027417">
    <property type="entry name" value="P-loop_NTPase"/>
</dbReference>
<dbReference type="GO" id="GO:0005524">
    <property type="term" value="F:ATP binding"/>
    <property type="evidence" value="ECO:0007669"/>
    <property type="project" value="UniProtKB-KW"/>
</dbReference>
<dbReference type="PANTHER" id="PTHR32071:SF113">
    <property type="entry name" value="ALGINATE BIOSYNTHESIS TRANSCRIPTIONAL REGULATORY PROTEIN ALGB"/>
    <property type="match status" value="1"/>
</dbReference>
<dbReference type="PROSITE" id="PS00675">
    <property type="entry name" value="SIGMA54_INTERACT_1"/>
    <property type="match status" value="1"/>
</dbReference>
<dbReference type="InterPro" id="IPR025944">
    <property type="entry name" value="Sigma_54_int_dom_CS"/>
</dbReference>
<dbReference type="SUPFAM" id="SSF46689">
    <property type="entry name" value="Homeodomain-like"/>
    <property type="match status" value="1"/>
</dbReference>
<sequence>MTATQGGEAGARGHILVVDDELSMREYLELLLQREGYAVTSVAGVKAACDLLALDGVDLVISDLKLGTGSGLDVLRAARARPGSPEVVLITAYGTPAAAVGAMREGAYDYICKPFDNEELRLLVQKALEKRTLRQENTGLRARLFPGLDGAVGQSARMQAVWSLVEKVASGRSTVLVTGESGTGKELVARAIHMRGSRAARPFLPFNCAALNEGTLESELFGHVKGAFTGATHDRSGLLVAAGDGTVMLDEVGEMPLATQVKLLRVLQERKVKPVGSAAEIPFQARVIAATNRRLEAEVKAGRFREDLFYRLNVITVELPPLRERSGDISLLAGYFLSRMAEELGRPGLRFAPETLALLERYPFPGNVRQLQNMVERAATLSDSDLLGPSTLPPAVRGDAEPVARASEGAEPGLGAGFNLERHLDDSERRYLLAAMKQAGGVKTRAAELLGLSFRSFRYRLAKHGLTDDLEPGAPSDA</sequence>
<dbReference type="Proteomes" id="UP000198717">
    <property type="component" value="Unassembled WGS sequence"/>
</dbReference>
<gene>
    <name evidence="8" type="primary">pilR</name>
    <name evidence="8" type="ORF">MVI01_35510</name>
    <name evidence="9" type="ORF">SAMN04488504_104433</name>
</gene>
<dbReference type="EMBL" id="BJVY01000019">
    <property type="protein sequence ID" value="GEL71767.1"/>
    <property type="molecule type" value="Genomic_DNA"/>
</dbReference>
<dbReference type="Pfam" id="PF25601">
    <property type="entry name" value="AAA_lid_14"/>
    <property type="match status" value="1"/>
</dbReference>
<dbReference type="Pfam" id="PF00158">
    <property type="entry name" value="Sigma54_activat"/>
    <property type="match status" value="1"/>
</dbReference>
<dbReference type="PROSITE" id="PS50110">
    <property type="entry name" value="RESPONSE_REGULATORY"/>
    <property type="match status" value="1"/>
</dbReference>
<reference evidence="9 10" key="1">
    <citation type="submission" date="2016-10" db="EMBL/GenBank/DDBJ databases">
        <authorList>
            <person name="Varghese N."/>
            <person name="Submissions S."/>
        </authorList>
    </citation>
    <scope>NUCLEOTIDE SEQUENCE [LARGE SCALE GENOMIC DNA]</scope>
    <source>
        <strain evidence="9 10">DSM 2260</strain>
    </source>
</reference>
<evidence type="ECO:0000313" key="11">
    <source>
        <dbReference type="Proteomes" id="UP000321224"/>
    </source>
</evidence>
<dbReference type="RefSeq" id="WP_090490339.1">
    <property type="nucleotide sequence ID" value="NZ_BJVY01000019.1"/>
</dbReference>
<dbReference type="InterPro" id="IPR025662">
    <property type="entry name" value="Sigma_54_int_dom_ATP-bd_1"/>
</dbReference>
<dbReference type="PROSITE" id="PS50045">
    <property type="entry name" value="SIGMA54_INTERACT_4"/>
    <property type="match status" value="1"/>
</dbReference>
<evidence type="ECO:0000259" key="6">
    <source>
        <dbReference type="PROSITE" id="PS50045"/>
    </source>
</evidence>
<dbReference type="Proteomes" id="UP000321224">
    <property type="component" value="Unassembled WGS sequence"/>
</dbReference>
<keyword evidence="10" id="KW-1185">Reference proteome</keyword>
<keyword evidence="3" id="KW-0805">Transcription regulation</keyword>
<dbReference type="EMBL" id="FNAJ01000004">
    <property type="protein sequence ID" value="SDE14691.1"/>
    <property type="molecule type" value="Genomic_DNA"/>
</dbReference>
<dbReference type="PROSITE" id="PS00688">
    <property type="entry name" value="SIGMA54_INTERACT_3"/>
    <property type="match status" value="1"/>
</dbReference>
<protein>
    <submittedName>
        <fullName evidence="8">Acetoacetate metabolism regulatory protein AtoC</fullName>
    </submittedName>
    <submittedName>
        <fullName evidence="9">Two-component system, NtrC family, response regulator PilR</fullName>
    </submittedName>
</protein>
<feature type="modified residue" description="4-aspartylphosphate" evidence="5">
    <location>
        <position position="63"/>
    </location>
</feature>
<dbReference type="GO" id="GO:0043565">
    <property type="term" value="F:sequence-specific DNA binding"/>
    <property type="evidence" value="ECO:0007669"/>
    <property type="project" value="InterPro"/>
</dbReference>
<evidence type="ECO:0000256" key="5">
    <source>
        <dbReference type="PROSITE-ProRule" id="PRU00169"/>
    </source>
</evidence>
<keyword evidence="1" id="KW-0547">Nucleotide-binding</keyword>
<dbReference type="InterPro" id="IPR058031">
    <property type="entry name" value="AAA_lid_NorR"/>
</dbReference>
<dbReference type="SMART" id="SM00382">
    <property type="entry name" value="AAA"/>
    <property type="match status" value="1"/>
</dbReference>
<dbReference type="AlphaFoldDB" id="A0A511HDZ0"/>
<dbReference type="PRINTS" id="PR01590">
    <property type="entry name" value="HTHFIS"/>
</dbReference>
<keyword evidence="2" id="KW-0067">ATP-binding</keyword>
<dbReference type="Gene3D" id="3.40.50.300">
    <property type="entry name" value="P-loop containing nucleotide triphosphate hydrolases"/>
    <property type="match status" value="1"/>
</dbReference>
<evidence type="ECO:0000256" key="4">
    <source>
        <dbReference type="ARBA" id="ARBA00023163"/>
    </source>
</evidence>
<dbReference type="FunFam" id="3.40.50.300:FF:000006">
    <property type="entry name" value="DNA-binding transcriptional regulator NtrC"/>
    <property type="match status" value="1"/>
</dbReference>
<dbReference type="Gene3D" id="1.10.10.60">
    <property type="entry name" value="Homeodomain-like"/>
    <property type="match status" value="1"/>
</dbReference>
<dbReference type="Pfam" id="PF00072">
    <property type="entry name" value="Response_reg"/>
    <property type="match status" value="1"/>
</dbReference>
<feature type="domain" description="Sigma-54 factor interaction" evidence="6">
    <location>
        <begin position="151"/>
        <end position="380"/>
    </location>
</feature>
<evidence type="ECO:0000313" key="10">
    <source>
        <dbReference type="Proteomes" id="UP000198717"/>
    </source>
</evidence>
<dbReference type="Pfam" id="PF02954">
    <property type="entry name" value="HTH_8"/>
    <property type="match status" value="1"/>
</dbReference>
<evidence type="ECO:0000259" key="7">
    <source>
        <dbReference type="PROSITE" id="PS50110"/>
    </source>
</evidence>
<feature type="domain" description="Response regulatory" evidence="7">
    <location>
        <begin position="14"/>
        <end position="128"/>
    </location>
</feature>
<organism evidence="8 11">
    <name type="scientific">Myxococcus virescens</name>
    <dbReference type="NCBI Taxonomy" id="83456"/>
    <lineage>
        <taxon>Bacteria</taxon>
        <taxon>Pseudomonadati</taxon>
        <taxon>Myxococcota</taxon>
        <taxon>Myxococcia</taxon>
        <taxon>Myxococcales</taxon>
        <taxon>Cystobacterineae</taxon>
        <taxon>Myxococcaceae</taxon>
        <taxon>Myxococcus</taxon>
    </lineage>
</organism>
<dbReference type="InterPro" id="IPR009057">
    <property type="entry name" value="Homeodomain-like_sf"/>
</dbReference>
<reference evidence="8 11" key="2">
    <citation type="submission" date="2019-07" db="EMBL/GenBank/DDBJ databases">
        <title>Whole genome shotgun sequence of Myxococcus virescens NBRC 100334.</title>
        <authorList>
            <person name="Hosoyama A."/>
            <person name="Uohara A."/>
            <person name="Ohji S."/>
            <person name="Ichikawa N."/>
        </authorList>
    </citation>
    <scope>NUCLEOTIDE SEQUENCE [LARGE SCALE GENOMIC DNA]</scope>
    <source>
        <strain evidence="8 11">NBRC 100334</strain>
    </source>
</reference>
<evidence type="ECO:0000256" key="3">
    <source>
        <dbReference type="ARBA" id="ARBA00023015"/>
    </source>
</evidence>
<dbReference type="CDD" id="cd00009">
    <property type="entry name" value="AAA"/>
    <property type="match status" value="1"/>
</dbReference>
<name>A0A511HDZ0_9BACT</name>